<evidence type="ECO:0000256" key="1">
    <source>
        <dbReference type="ARBA" id="ARBA00023015"/>
    </source>
</evidence>
<reference evidence="5 6" key="1">
    <citation type="submission" date="2019-02" db="EMBL/GenBank/DDBJ databases">
        <title>Peptostreptococcaceae bacterium ZHW00191 nov., a new bacterium isolated from the human gut.</title>
        <authorList>
            <person name="Zhou H.-W."/>
            <person name="Chen X.-J."/>
        </authorList>
    </citation>
    <scope>NUCLEOTIDE SEQUENCE [LARGE SCALE GENOMIC DNA]</scope>
    <source>
        <strain evidence="5 6">ZHW00191</strain>
    </source>
</reference>
<gene>
    <name evidence="5" type="ORF">EXD82_08585</name>
</gene>
<dbReference type="InterPro" id="IPR020449">
    <property type="entry name" value="Tscrpt_reg_AraC-type_HTH"/>
</dbReference>
<dbReference type="InterPro" id="IPR018062">
    <property type="entry name" value="HTH_AraC-typ_CS"/>
</dbReference>
<dbReference type="SMART" id="SM00342">
    <property type="entry name" value="HTH_ARAC"/>
    <property type="match status" value="1"/>
</dbReference>
<comment type="caution">
    <text evidence="5">The sequence shown here is derived from an EMBL/GenBank/DDBJ whole genome shotgun (WGS) entry which is preliminary data.</text>
</comment>
<dbReference type="AlphaFoldDB" id="A0A544QTM6"/>
<dbReference type="InterPro" id="IPR009057">
    <property type="entry name" value="Homeodomain-like_sf"/>
</dbReference>
<protein>
    <submittedName>
        <fullName evidence="5">AraC family transcriptional regulator</fullName>
    </submittedName>
</protein>
<dbReference type="EMBL" id="SGJB01000017">
    <property type="protein sequence ID" value="TQQ84049.1"/>
    <property type="molecule type" value="Genomic_DNA"/>
</dbReference>
<dbReference type="RefSeq" id="WP_142536503.1">
    <property type="nucleotide sequence ID" value="NZ_SGJB01000017.1"/>
</dbReference>
<dbReference type="PROSITE" id="PS01124">
    <property type="entry name" value="HTH_ARAC_FAMILY_2"/>
    <property type="match status" value="1"/>
</dbReference>
<dbReference type="PANTHER" id="PTHR47893:SF1">
    <property type="entry name" value="REGULATORY PROTEIN PCHR"/>
    <property type="match status" value="1"/>
</dbReference>
<evidence type="ECO:0000313" key="5">
    <source>
        <dbReference type="EMBL" id="TQQ84049.1"/>
    </source>
</evidence>
<evidence type="ECO:0000256" key="3">
    <source>
        <dbReference type="ARBA" id="ARBA00023163"/>
    </source>
</evidence>
<keyword evidence="3" id="KW-0804">Transcription</keyword>
<accession>A0A544QTM6</accession>
<evidence type="ECO:0000313" key="6">
    <source>
        <dbReference type="Proteomes" id="UP000317863"/>
    </source>
</evidence>
<dbReference type="GO" id="GO:0003700">
    <property type="term" value="F:DNA-binding transcription factor activity"/>
    <property type="evidence" value="ECO:0007669"/>
    <property type="project" value="InterPro"/>
</dbReference>
<name>A0A544QTM6_9FIRM</name>
<dbReference type="OrthoDB" id="9772607at2"/>
<dbReference type="Pfam" id="PF12833">
    <property type="entry name" value="HTH_18"/>
    <property type="match status" value="1"/>
</dbReference>
<dbReference type="Proteomes" id="UP000317863">
    <property type="component" value="Unassembled WGS sequence"/>
</dbReference>
<proteinExistence type="predicted"/>
<dbReference type="SUPFAM" id="SSF46689">
    <property type="entry name" value="Homeodomain-like"/>
    <property type="match status" value="1"/>
</dbReference>
<keyword evidence="1" id="KW-0805">Transcription regulation</keyword>
<dbReference type="GO" id="GO:0043565">
    <property type="term" value="F:sequence-specific DNA binding"/>
    <property type="evidence" value="ECO:0007669"/>
    <property type="project" value="InterPro"/>
</dbReference>
<dbReference type="PROSITE" id="PS00041">
    <property type="entry name" value="HTH_ARAC_FAMILY_1"/>
    <property type="match status" value="1"/>
</dbReference>
<dbReference type="InterPro" id="IPR053142">
    <property type="entry name" value="PchR_regulatory_protein"/>
</dbReference>
<evidence type="ECO:0000259" key="4">
    <source>
        <dbReference type="PROSITE" id="PS01124"/>
    </source>
</evidence>
<keyword evidence="2" id="KW-0238">DNA-binding</keyword>
<feature type="domain" description="HTH araC/xylS-type" evidence="4">
    <location>
        <begin position="231"/>
        <end position="329"/>
    </location>
</feature>
<dbReference type="PRINTS" id="PR00032">
    <property type="entry name" value="HTHARAC"/>
</dbReference>
<evidence type="ECO:0000256" key="2">
    <source>
        <dbReference type="ARBA" id="ARBA00023125"/>
    </source>
</evidence>
<dbReference type="Gene3D" id="1.10.10.60">
    <property type="entry name" value="Homeodomain-like"/>
    <property type="match status" value="1"/>
</dbReference>
<organism evidence="5 6">
    <name type="scientific">Peptacetobacter hominis</name>
    <dbReference type="NCBI Taxonomy" id="2743610"/>
    <lineage>
        <taxon>Bacteria</taxon>
        <taxon>Bacillati</taxon>
        <taxon>Bacillota</taxon>
        <taxon>Clostridia</taxon>
        <taxon>Peptostreptococcales</taxon>
        <taxon>Peptostreptococcaceae</taxon>
        <taxon>Peptacetobacter</taxon>
    </lineage>
</organism>
<keyword evidence="6" id="KW-1185">Reference proteome</keyword>
<sequence length="341" mass="40764">MIETYGVERFKREIIRELGFKKNEEKFFTIYKDYDSDNGYIKEYRKDDEYEIRIAEYKIKDDFSISFETDEKLLRFGIVYSGTTNFEILDSQESSFKPSSFIVLEENIKGVQHWKKGQYFKGVEITVYQKFMDYIVNRIGNPDIEEKFEINHTYKHIPVELVSAINRVIQMDKDNTLNEYNLEAMILNFIGIIKEEGDRYIHKNDSEDKYGEIIVGNRRIKLDRDDYTTICRVKEFLGENFVHPPTIEAIGYKFFISVQKLVYGFKYYFNMTIGDFISLQRMNRAVWMLCNTSKSIDDISESVGYDHTSNFIRRFKKKYNLTPLKYRKREENKNITDMDNI</sequence>
<dbReference type="InterPro" id="IPR018060">
    <property type="entry name" value="HTH_AraC"/>
</dbReference>
<dbReference type="PANTHER" id="PTHR47893">
    <property type="entry name" value="REGULATORY PROTEIN PCHR"/>
    <property type="match status" value="1"/>
</dbReference>